<dbReference type="InterPro" id="IPR050194">
    <property type="entry name" value="Glycosyltransferase_grp1"/>
</dbReference>
<evidence type="ECO:0000313" key="1">
    <source>
        <dbReference type="EMBL" id="ASO21569.1"/>
    </source>
</evidence>
<dbReference type="RefSeq" id="WP_093942686.1">
    <property type="nucleotide sequence ID" value="NZ_CP022521.1"/>
</dbReference>
<proteinExistence type="predicted"/>
<sequence>MADDHRPRTVAFVLASYTPDAPAGIERATAALAQGLRDLGHHAVIVTAAAQPHQRDDVIRLTTPRIAFPCDDMTLRAAIHADSDAIAGELETVFDTHDVDITVYCDALWGLGRIAVGHRAVPVLAAHVLGHDEDLQPALGRARHVIAPSAVVPDQATARGHDTTRWRIVPNALLHDPAPTAPARRAQLRTRGPIRALARLGAEKNVAALLTAGRLITRPVDVIVADAAFETRDGAQDDELARCRFAAAHLRIASFRRGGLAWHDVPAWLAEAAVVIVPSLRESFGLVALEAMAVGTPVVAFAVDNLPHLIGSGPGAGGVVVPPTLGEDALWKAAQDLMADRLRYVETARAAYYRSRDYLPTTVAQTFLKAVGE</sequence>
<dbReference type="EC" id="2.4.1.250" evidence="1"/>
<keyword evidence="1" id="KW-0808">Transferase</keyword>
<dbReference type="PANTHER" id="PTHR45947">
    <property type="entry name" value="SULFOQUINOVOSYL TRANSFERASE SQD2"/>
    <property type="match status" value="1"/>
</dbReference>
<dbReference type="Pfam" id="PF00534">
    <property type="entry name" value="Glycos_transf_1"/>
    <property type="match status" value="1"/>
</dbReference>
<accession>A0A221W7R7</accession>
<keyword evidence="1" id="KW-0328">Glycosyltransferase</keyword>
<keyword evidence="2" id="KW-1185">Reference proteome</keyword>
<evidence type="ECO:0000313" key="2">
    <source>
        <dbReference type="Proteomes" id="UP000204221"/>
    </source>
</evidence>
<dbReference type="SUPFAM" id="SSF53756">
    <property type="entry name" value="UDP-Glycosyltransferase/glycogen phosphorylase"/>
    <property type="match status" value="1"/>
</dbReference>
<protein>
    <submittedName>
        <fullName evidence="1">D-inositol 3-phosphate glycosyltransferase</fullName>
        <ecNumber evidence="1">2.4.1.250</ecNumber>
    </submittedName>
</protein>
<dbReference type="PANTHER" id="PTHR45947:SF3">
    <property type="entry name" value="SULFOQUINOVOSYL TRANSFERASE SQD2"/>
    <property type="match status" value="1"/>
</dbReference>
<dbReference type="OrthoDB" id="3514322at2"/>
<dbReference type="Gene3D" id="3.40.50.2000">
    <property type="entry name" value="Glycogen Phosphorylase B"/>
    <property type="match status" value="2"/>
</dbReference>
<dbReference type="Proteomes" id="UP000204221">
    <property type="component" value="Chromosome"/>
</dbReference>
<gene>
    <name evidence="1" type="primary">mshA4</name>
    <name evidence="1" type="ORF">AHOG_19755</name>
</gene>
<name>A0A221W7R7_9PSEU</name>
<dbReference type="CDD" id="cd03801">
    <property type="entry name" value="GT4_PimA-like"/>
    <property type="match status" value="1"/>
</dbReference>
<organism evidence="1 2">
    <name type="scientific">Actinoalloteichus hoggarensis</name>
    <dbReference type="NCBI Taxonomy" id="1470176"/>
    <lineage>
        <taxon>Bacteria</taxon>
        <taxon>Bacillati</taxon>
        <taxon>Actinomycetota</taxon>
        <taxon>Actinomycetes</taxon>
        <taxon>Pseudonocardiales</taxon>
        <taxon>Pseudonocardiaceae</taxon>
        <taxon>Actinoalloteichus</taxon>
    </lineage>
</organism>
<dbReference type="AlphaFoldDB" id="A0A221W7R7"/>
<dbReference type="EMBL" id="CP022521">
    <property type="protein sequence ID" value="ASO21569.1"/>
    <property type="molecule type" value="Genomic_DNA"/>
</dbReference>
<reference evidence="1 2" key="1">
    <citation type="submission" date="2017-07" db="EMBL/GenBank/DDBJ databases">
        <title>Complete genome sequence of Actinoalloteichus hoggarensis DSM 45943, type strain of Actinoalloteichus hoggarensis.</title>
        <authorList>
            <person name="Ruckert C."/>
            <person name="Nouioui I."/>
            <person name="Willmese J."/>
            <person name="van Wezel G."/>
            <person name="Klenk H.-P."/>
            <person name="Kalinowski J."/>
            <person name="Zotchev S.B."/>
        </authorList>
    </citation>
    <scope>NUCLEOTIDE SEQUENCE [LARGE SCALE GENOMIC DNA]</scope>
    <source>
        <strain evidence="1 2">DSM 45943</strain>
    </source>
</reference>
<dbReference type="InterPro" id="IPR001296">
    <property type="entry name" value="Glyco_trans_1"/>
</dbReference>
<dbReference type="GO" id="GO:0102710">
    <property type="term" value="F:D-inositol-3-phosphate glycosyltransferase activity"/>
    <property type="evidence" value="ECO:0007669"/>
    <property type="project" value="UniProtKB-EC"/>
</dbReference>
<dbReference type="KEGG" id="ahg:AHOG_19755"/>